<dbReference type="Proteomes" id="UP001549313">
    <property type="component" value="Unassembled WGS sequence"/>
</dbReference>
<name>A0ABV2RA95_9CAUL</name>
<evidence type="ECO:0000313" key="1">
    <source>
        <dbReference type="EMBL" id="MET4683238.1"/>
    </source>
</evidence>
<gene>
    <name evidence="1" type="ORF">ABIE19_001147</name>
</gene>
<dbReference type="EMBL" id="JBEPTF010000001">
    <property type="protein sequence ID" value="MET4683238.1"/>
    <property type="molecule type" value="Genomic_DNA"/>
</dbReference>
<comment type="caution">
    <text evidence="1">The sequence shown here is derived from an EMBL/GenBank/DDBJ whole genome shotgun (WGS) entry which is preliminary data.</text>
</comment>
<sequence length="40" mass="4627">MSYVRWLLLRLASLYGLMPRPVKRKPPPISLGHGLPRSLR</sequence>
<protein>
    <submittedName>
        <fullName evidence="1">Uncharacterized protein</fullName>
    </submittedName>
</protein>
<keyword evidence="2" id="KW-1185">Reference proteome</keyword>
<evidence type="ECO:0000313" key="2">
    <source>
        <dbReference type="Proteomes" id="UP001549313"/>
    </source>
</evidence>
<accession>A0ABV2RA95</accession>
<organism evidence="1 2">
    <name type="scientific">Brevundimonas faecalis</name>
    <dbReference type="NCBI Taxonomy" id="947378"/>
    <lineage>
        <taxon>Bacteria</taxon>
        <taxon>Pseudomonadati</taxon>
        <taxon>Pseudomonadota</taxon>
        <taxon>Alphaproteobacteria</taxon>
        <taxon>Caulobacterales</taxon>
        <taxon>Caulobacteraceae</taxon>
        <taxon>Brevundimonas</taxon>
    </lineage>
</organism>
<proteinExistence type="predicted"/>
<reference evidence="1 2" key="1">
    <citation type="submission" date="2024-06" db="EMBL/GenBank/DDBJ databases">
        <title>Sorghum-associated microbial communities from plants grown in Nebraska, USA.</title>
        <authorList>
            <person name="Schachtman D."/>
        </authorList>
    </citation>
    <scope>NUCLEOTIDE SEQUENCE [LARGE SCALE GENOMIC DNA]</scope>
    <source>
        <strain evidence="1 2">2814</strain>
    </source>
</reference>